<name>A0A8T0Q788_PANVG</name>
<keyword evidence="2" id="KW-1185">Reference proteome</keyword>
<gene>
    <name evidence="1" type="ORF">PVAP13_7NG409425</name>
</gene>
<dbReference type="AlphaFoldDB" id="A0A8T0Q788"/>
<evidence type="ECO:0000313" key="1">
    <source>
        <dbReference type="EMBL" id="KAG2568609.1"/>
    </source>
</evidence>
<accession>A0A8T0Q788</accession>
<comment type="caution">
    <text evidence="1">The sequence shown here is derived from an EMBL/GenBank/DDBJ whole genome shotgun (WGS) entry which is preliminary data.</text>
</comment>
<dbReference type="EMBL" id="CM029050">
    <property type="protein sequence ID" value="KAG2568609.1"/>
    <property type="molecule type" value="Genomic_DNA"/>
</dbReference>
<reference evidence="1" key="1">
    <citation type="submission" date="2020-05" db="EMBL/GenBank/DDBJ databases">
        <title>WGS assembly of Panicum virgatum.</title>
        <authorList>
            <person name="Lovell J.T."/>
            <person name="Jenkins J."/>
            <person name="Shu S."/>
            <person name="Juenger T.E."/>
            <person name="Schmutz J."/>
        </authorList>
    </citation>
    <scope>NUCLEOTIDE SEQUENCE</scope>
    <source>
        <strain evidence="1">AP13</strain>
    </source>
</reference>
<dbReference type="Proteomes" id="UP000823388">
    <property type="component" value="Chromosome 7N"/>
</dbReference>
<organism evidence="1 2">
    <name type="scientific">Panicum virgatum</name>
    <name type="common">Blackwell switchgrass</name>
    <dbReference type="NCBI Taxonomy" id="38727"/>
    <lineage>
        <taxon>Eukaryota</taxon>
        <taxon>Viridiplantae</taxon>
        <taxon>Streptophyta</taxon>
        <taxon>Embryophyta</taxon>
        <taxon>Tracheophyta</taxon>
        <taxon>Spermatophyta</taxon>
        <taxon>Magnoliopsida</taxon>
        <taxon>Liliopsida</taxon>
        <taxon>Poales</taxon>
        <taxon>Poaceae</taxon>
        <taxon>PACMAD clade</taxon>
        <taxon>Panicoideae</taxon>
        <taxon>Panicodae</taxon>
        <taxon>Paniceae</taxon>
        <taxon>Panicinae</taxon>
        <taxon>Panicum</taxon>
        <taxon>Panicum sect. Hiantes</taxon>
    </lineage>
</organism>
<evidence type="ECO:0000313" key="2">
    <source>
        <dbReference type="Proteomes" id="UP000823388"/>
    </source>
</evidence>
<proteinExistence type="predicted"/>
<protein>
    <submittedName>
        <fullName evidence="1">Uncharacterized protein</fullName>
    </submittedName>
</protein>
<sequence length="122" mass="14655">MESCWVNFAVRYYCFEMEAYMELSCCDELVYMMIMMSTKLTCGFESRMKKQYIYHLILVHRCSHCAFHGKGQREKHYLKYRYSDLLLLWQLLWIDEGILPCLNIYRSSTRIGLCFAKNKSSP</sequence>